<evidence type="ECO:0000313" key="2">
    <source>
        <dbReference type="Proteomes" id="UP001305647"/>
    </source>
</evidence>
<accession>A0AAN6T1I6</accession>
<dbReference type="EMBL" id="MU863634">
    <property type="protein sequence ID" value="KAK4101680.1"/>
    <property type="molecule type" value="Genomic_DNA"/>
</dbReference>
<evidence type="ECO:0000313" key="1">
    <source>
        <dbReference type="EMBL" id="KAK4101680.1"/>
    </source>
</evidence>
<protein>
    <submittedName>
        <fullName evidence="1">Uncharacterized protein</fullName>
    </submittedName>
</protein>
<sequence>MSNPVLCLARYCAVHYHSGARAPAKPHGEVALGTHKLFSSHLAAPVQQQVRLLPEFEQDFEKAGQLPAPVSVVGERSSASVTQPAARRRRAFKNLLRVFDRMWMSSDRLVDSSTPAGSGFGGIVRCPMSALAALRNEPQFVTSFRRAHLSRSLVHDKEPILRGCTSRR</sequence>
<dbReference type="Proteomes" id="UP001305647">
    <property type="component" value="Unassembled WGS sequence"/>
</dbReference>
<organism evidence="1 2">
    <name type="scientific">Parathielavia hyrcaniae</name>
    <dbReference type="NCBI Taxonomy" id="113614"/>
    <lineage>
        <taxon>Eukaryota</taxon>
        <taxon>Fungi</taxon>
        <taxon>Dikarya</taxon>
        <taxon>Ascomycota</taxon>
        <taxon>Pezizomycotina</taxon>
        <taxon>Sordariomycetes</taxon>
        <taxon>Sordariomycetidae</taxon>
        <taxon>Sordariales</taxon>
        <taxon>Chaetomiaceae</taxon>
        <taxon>Parathielavia</taxon>
    </lineage>
</organism>
<keyword evidence="2" id="KW-1185">Reference proteome</keyword>
<comment type="caution">
    <text evidence="1">The sequence shown here is derived from an EMBL/GenBank/DDBJ whole genome shotgun (WGS) entry which is preliminary data.</text>
</comment>
<gene>
    <name evidence="1" type="ORF">N658DRAFT_496110</name>
</gene>
<reference evidence="1" key="1">
    <citation type="journal article" date="2023" name="Mol. Phylogenet. Evol.">
        <title>Genome-scale phylogeny and comparative genomics of the fungal order Sordariales.</title>
        <authorList>
            <person name="Hensen N."/>
            <person name="Bonometti L."/>
            <person name="Westerberg I."/>
            <person name="Brannstrom I.O."/>
            <person name="Guillou S."/>
            <person name="Cros-Aarteil S."/>
            <person name="Calhoun S."/>
            <person name="Haridas S."/>
            <person name="Kuo A."/>
            <person name="Mondo S."/>
            <person name="Pangilinan J."/>
            <person name="Riley R."/>
            <person name="LaButti K."/>
            <person name="Andreopoulos B."/>
            <person name="Lipzen A."/>
            <person name="Chen C."/>
            <person name="Yan M."/>
            <person name="Daum C."/>
            <person name="Ng V."/>
            <person name="Clum A."/>
            <person name="Steindorff A."/>
            <person name="Ohm R.A."/>
            <person name="Martin F."/>
            <person name="Silar P."/>
            <person name="Natvig D.O."/>
            <person name="Lalanne C."/>
            <person name="Gautier V."/>
            <person name="Ament-Velasquez S.L."/>
            <person name="Kruys A."/>
            <person name="Hutchinson M.I."/>
            <person name="Powell A.J."/>
            <person name="Barry K."/>
            <person name="Miller A.N."/>
            <person name="Grigoriev I.V."/>
            <person name="Debuchy R."/>
            <person name="Gladieux P."/>
            <person name="Hiltunen Thoren M."/>
            <person name="Johannesson H."/>
        </authorList>
    </citation>
    <scope>NUCLEOTIDE SEQUENCE</scope>
    <source>
        <strain evidence="1">CBS 757.83</strain>
    </source>
</reference>
<dbReference type="AlphaFoldDB" id="A0AAN6T1I6"/>
<proteinExistence type="predicted"/>
<name>A0AAN6T1I6_9PEZI</name>
<reference evidence="1" key="2">
    <citation type="submission" date="2023-05" db="EMBL/GenBank/DDBJ databases">
        <authorList>
            <consortium name="Lawrence Berkeley National Laboratory"/>
            <person name="Steindorff A."/>
            <person name="Hensen N."/>
            <person name="Bonometti L."/>
            <person name="Westerberg I."/>
            <person name="Brannstrom I.O."/>
            <person name="Guillou S."/>
            <person name="Cros-Aarteil S."/>
            <person name="Calhoun S."/>
            <person name="Haridas S."/>
            <person name="Kuo A."/>
            <person name="Mondo S."/>
            <person name="Pangilinan J."/>
            <person name="Riley R."/>
            <person name="Labutti K."/>
            <person name="Andreopoulos B."/>
            <person name="Lipzen A."/>
            <person name="Chen C."/>
            <person name="Yanf M."/>
            <person name="Daum C."/>
            <person name="Ng V."/>
            <person name="Clum A."/>
            <person name="Ohm R."/>
            <person name="Martin F."/>
            <person name="Silar P."/>
            <person name="Natvig D."/>
            <person name="Lalanne C."/>
            <person name="Gautier V."/>
            <person name="Ament-Velasquez S.L."/>
            <person name="Kruys A."/>
            <person name="Hutchinson M.I."/>
            <person name="Powell A.J."/>
            <person name="Barry K."/>
            <person name="Miller A.N."/>
            <person name="Grigoriev I.V."/>
            <person name="Debuchy R."/>
            <person name="Gladieux P."/>
            <person name="Thoren M.H."/>
            <person name="Johannesson H."/>
        </authorList>
    </citation>
    <scope>NUCLEOTIDE SEQUENCE</scope>
    <source>
        <strain evidence="1">CBS 757.83</strain>
    </source>
</reference>